<dbReference type="PANTHER" id="PTHR11001">
    <property type="entry name" value="MITOCHONDRIAL FISSION PROCESS PROTEIN 1"/>
    <property type="match status" value="1"/>
</dbReference>
<dbReference type="Pfam" id="PF10558">
    <property type="entry name" value="MTP18"/>
    <property type="match status" value="2"/>
</dbReference>
<name>A0AAD7XQ43_9STRA</name>
<dbReference type="AlphaFoldDB" id="A0AAD7XQ43"/>
<sequence>MASFFLSSIGKRAVACTVGGGVCFLEDKELQKERYLGYTASLARLKLVLLRAKSVAADSIRYVAYSSDVGESMRPILKPWMVNASYGVAVAYVLADAGMEVRRKQELGFDSDTLIGTGAHRLCFHAAVSLALPAVIIHTAVHQTHHVLERPFFETMPRVHRYGPTAVGIAIIPFLPVLDPPAEFLLDAAFDKVWPKWSLGNLHHHHD</sequence>
<gene>
    <name evidence="4" type="ORF">CTAYLR_007638</name>
</gene>
<comment type="similarity">
    <text evidence="1">Belongs to the MTFP1 family.</text>
</comment>
<protein>
    <recommendedName>
        <fullName evidence="2">Mitochondrial fission process protein 1</fullName>
    </recommendedName>
    <alternativeName>
        <fullName evidence="3">Mitochondrial 18 kDa protein</fullName>
    </alternativeName>
</protein>
<reference evidence="4" key="1">
    <citation type="submission" date="2023-01" db="EMBL/GenBank/DDBJ databases">
        <title>Metagenome sequencing of chrysophaentin producing Chrysophaeum taylorii.</title>
        <authorList>
            <person name="Davison J."/>
            <person name="Bewley C."/>
        </authorList>
    </citation>
    <scope>NUCLEOTIDE SEQUENCE</scope>
    <source>
        <strain evidence="4">NIES-1699</strain>
    </source>
</reference>
<dbReference type="GO" id="GO:0000266">
    <property type="term" value="P:mitochondrial fission"/>
    <property type="evidence" value="ECO:0007669"/>
    <property type="project" value="TreeGrafter"/>
</dbReference>
<keyword evidence="5" id="KW-1185">Reference proteome</keyword>
<dbReference type="EMBL" id="JAQMWT010000328">
    <property type="protein sequence ID" value="KAJ8604589.1"/>
    <property type="molecule type" value="Genomic_DNA"/>
</dbReference>
<evidence type="ECO:0000256" key="2">
    <source>
        <dbReference type="ARBA" id="ARBA00017835"/>
    </source>
</evidence>
<evidence type="ECO:0000313" key="5">
    <source>
        <dbReference type="Proteomes" id="UP001230188"/>
    </source>
</evidence>
<organism evidence="4 5">
    <name type="scientific">Chrysophaeum taylorii</name>
    <dbReference type="NCBI Taxonomy" id="2483200"/>
    <lineage>
        <taxon>Eukaryota</taxon>
        <taxon>Sar</taxon>
        <taxon>Stramenopiles</taxon>
        <taxon>Ochrophyta</taxon>
        <taxon>Pelagophyceae</taxon>
        <taxon>Pelagomonadales</taxon>
        <taxon>Pelagomonadaceae</taxon>
        <taxon>Chrysophaeum</taxon>
    </lineage>
</organism>
<evidence type="ECO:0000256" key="1">
    <source>
        <dbReference type="ARBA" id="ARBA00009224"/>
    </source>
</evidence>
<dbReference type="Proteomes" id="UP001230188">
    <property type="component" value="Unassembled WGS sequence"/>
</dbReference>
<evidence type="ECO:0000256" key="3">
    <source>
        <dbReference type="ARBA" id="ARBA00029631"/>
    </source>
</evidence>
<dbReference type="InterPro" id="IPR019560">
    <property type="entry name" value="Mitochondrial_18_kDa_protein"/>
</dbReference>
<accession>A0AAD7XQ43</accession>
<comment type="caution">
    <text evidence="4">The sequence shown here is derived from an EMBL/GenBank/DDBJ whole genome shotgun (WGS) entry which is preliminary data.</text>
</comment>
<dbReference type="PANTHER" id="PTHR11001:SF2">
    <property type="entry name" value="MITOCHONDRIAL FISSION PROCESS PROTEIN 1"/>
    <property type="match status" value="1"/>
</dbReference>
<evidence type="ECO:0000313" key="4">
    <source>
        <dbReference type="EMBL" id="KAJ8604589.1"/>
    </source>
</evidence>
<dbReference type="GO" id="GO:0005739">
    <property type="term" value="C:mitochondrion"/>
    <property type="evidence" value="ECO:0007669"/>
    <property type="project" value="TreeGrafter"/>
</dbReference>
<proteinExistence type="inferred from homology"/>